<geneLocation type="chloroplast" evidence="1"/>
<dbReference type="AlphaFoldDB" id="A0A8A2F3U8"/>
<keyword evidence="1" id="KW-0934">Plastid</keyword>
<evidence type="ECO:0000313" key="1">
    <source>
        <dbReference type="EMBL" id="QSV10859.1"/>
    </source>
</evidence>
<sequence length="86" mass="10501">MTHRFRNTTFMRYLSNSRFKKKLILRKIKVSGPFVIQRTVHPQSAHNPNENCGNFDQRKVLGYFFKMFFYHNYNFVFTKLKLICLF</sequence>
<accession>A0A8A2F3U8</accession>
<organism evidence="1">
    <name type="scientific">Chlorella vulgaris</name>
    <name type="common">Green alga</name>
    <dbReference type="NCBI Taxonomy" id="3077"/>
    <lineage>
        <taxon>Eukaryota</taxon>
        <taxon>Viridiplantae</taxon>
        <taxon>Chlorophyta</taxon>
        <taxon>core chlorophytes</taxon>
        <taxon>Trebouxiophyceae</taxon>
        <taxon>Chlorellales</taxon>
        <taxon>Chlorellaceae</taxon>
        <taxon>Chlorella clade</taxon>
        <taxon>Chlorella</taxon>
    </lineage>
</organism>
<protein>
    <submittedName>
        <fullName evidence="1">Uncharacterized protein</fullName>
    </submittedName>
</protein>
<reference evidence="1" key="1">
    <citation type="journal article" date="2021" name="Mitochondrial DNA Part B Resour">
        <title>The chloroplast genome of a unicellular green alga strain isolated from the rubber processing wastewater.</title>
        <authorList>
            <person name="Han B."/>
            <person name="Mu Y."/>
            <person name="Tan D."/>
            <person name="Ma S."/>
            <person name="Fu L."/>
            <person name="Sun X."/>
            <person name="Zhang J."/>
        </authorList>
    </citation>
    <scope>NUCLEOTIDE SEQUENCE</scope>
</reference>
<name>A0A8A2F3U8_CHLVU</name>
<dbReference type="EMBL" id="MT920676">
    <property type="protein sequence ID" value="QSV10859.1"/>
    <property type="molecule type" value="Genomic_DNA"/>
</dbReference>
<proteinExistence type="predicted"/>
<keyword evidence="1" id="KW-0150">Chloroplast</keyword>